<evidence type="ECO:0000313" key="4">
    <source>
        <dbReference type="Proteomes" id="UP000035067"/>
    </source>
</evidence>
<dbReference type="PATRIC" id="fig|1604020.3.peg.1343"/>
<feature type="domain" description="Transposase InsH N-terminal" evidence="2">
    <location>
        <begin position="1"/>
        <end position="47"/>
    </location>
</feature>
<dbReference type="InterPro" id="IPR008490">
    <property type="entry name" value="Transposase_InsH_N"/>
</dbReference>
<protein>
    <recommendedName>
        <fullName evidence="2">Transposase InsH N-terminal domain-containing protein</fullName>
    </recommendedName>
</protein>
<accession>A0A0G2J3X7</accession>
<reference evidence="3 4" key="1">
    <citation type="submission" date="2015-01" db="EMBL/GenBank/DDBJ databases">
        <title>Lifestyle Evolution in Cyanobacterial Symbionts of Sponges.</title>
        <authorList>
            <person name="Burgsdorf I."/>
            <person name="Slaby B.M."/>
            <person name="Handley K.M."/>
            <person name="Haber M."/>
            <person name="Blom J."/>
            <person name="Marshall C.W."/>
            <person name="Gilbert J.A."/>
            <person name="Hentschel U."/>
            <person name="Steindler L."/>
        </authorList>
    </citation>
    <scope>NUCLEOTIDE SEQUENCE [LARGE SCALE GENOMIC DNA]</scope>
    <source>
        <strain evidence="3">SP3</strain>
    </source>
</reference>
<name>A0A0G2J3X7_9SYNE</name>
<evidence type="ECO:0000259" key="2">
    <source>
        <dbReference type="Pfam" id="PF05598"/>
    </source>
</evidence>
<sequence>MLLSLLLEAVYTLRSQPLPLEQLHDNLLHRWFVGLDANDHFPVDGTLLHACASHGSLQPVDSQHDDGQNASPSPSPPFQAGNGWGKTDTDAQRRGEKGARREFHGKRFSNLTHRSTYDPDAYPNSG</sequence>
<proteinExistence type="predicted"/>
<feature type="compositionally biased region" description="Basic and acidic residues" evidence="1">
    <location>
        <begin position="87"/>
        <end position="102"/>
    </location>
</feature>
<dbReference type="EMBL" id="JXQG01000111">
    <property type="protein sequence ID" value="KKZ10213.1"/>
    <property type="molecule type" value="Genomic_DNA"/>
</dbReference>
<comment type="caution">
    <text evidence="3">The sequence shown here is derived from an EMBL/GenBank/DDBJ whole genome shotgun (WGS) entry which is preliminary data.</text>
</comment>
<organism evidence="3 4">
    <name type="scientific">Candidatus Synechococcus spongiarum SP3</name>
    <dbReference type="NCBI Taxonomy" id="1604020"/>
    <lineage>
        <taxon>Bacteria</taxon>
        <taxon>Bacillati</taxon>
        <taxon>Cyanobacteriota</taxon>
        <taxon>Cyanophyceae</taxon>
        <taxon>Synechococcales</taxon>
        <taxon>Synechococcaceae</taxon>
        <taxon>Synechococcus</taxon>
    </lineage>
</organism>
<dbReference type="Proteomes" id="UP000035067">
    <property type="component" value="Unassembled WGS sequence"/>
</dbReference>
<gene>
    <name evidence="3" type="ORF">TE42_10620</name>
</gene>
<feature type="region of interest" description="Disordered" evidence="1">
    <location>
        <begin position="56"/>
        <end position="126"/>
    </location>
</feature>
<evidence type="ECO:0000256" key="1">
    <source>
        <dbReference type="SAM" id="MobiDB-lite"/>
    </source>
</evidence>
<evidence type="ECO:0000313" key="3">
    <source>
        <dbReference type="EMBL" id="KKZ10213.1"/>
    </source>
</evidence>
<dbReference type="AlphaFoldDB" id="A0A0G2J3X7"/>
<dbReference type="Pfam" id="PF05598">
    <property type="entry name" value="DUF772"/>
    <property type="match status" value="1"/>
</dbReference>